<protein>
    <submittedName>
        <fullName evidence="1">Uncharacterized protein</fullName>
    </submittedName>
</protein>
<dbReference type="EMBL" id="MN562489">
    <property type="protein sequence ID" value="QLI60736.1"/>
    <property type="molecule type" value="Genomic_DNA"/>
</dbReference>
<sequence length="89" mass="10023">MDKLSDLPQDNGSKLSIVEKRIFDALGKISTNAKQQLDGFQCRDVVQFILIPSIAFMVSEVSPFQDIKMRIGIFVGVLLVGIVIYRMIY</sequence>
<dbReference type="Proteomes" id="UP000510602">
    <property type="component" value="Segment"/>
</dbReference>
<proteinExistence type="predicted"/>
<accession>A0A7D5YSC7</accession>
<reference evidence="1 2" key="1">
    <citation type="submission" date="2019-10" db="EMBL/GenBank/DDBJ databases">
        <authorList>
            <person name="Kayansamruaj P."/>
        </authorList>
    </citation>
    <scope>NUCLEOTIDE SEQUENCE [LARGE SCALE GENOMIC DNA]</scope>
    <source>
        <strain evidence="1">SDDV_Thai_2019</strain>
    </source>
</reference>
<evidence type="ECO:0000313" key="2">
    <source>
        <dbReference type="Proteomes" id="UP000510602"/>
    </source>
</evidence>
<evidence type="ECO:0000313" key="1">
    <source>
        <dbReference type="EMBL" id="QLI60736.1"/>
    </source>
</evidence>
<organism evidence="1 2">
    <name type="scientific">Scale drop disease virus</name>
    <dbReference type="NCBI Taxonomy" id="1697349"/>
    <lineage>
        <taxon>Viruses</taxon>
        <taxon>Varidnaviria</taxon>
        <taxon>Bamfordvirae</taxon>
        <taxon>Nucleocytoviricota</taxon>
        <taxon>Megaviricetes</taxon>
        <taxon>Pimascovirales</taxon>
        <taxon>Pimascovirales incertae sedis</taxon>
        <taxon>Iridoviridae</taxon>
        <taxon>Alphairidovirinae</taxon>
        <taxon>Megalocytivirus</taxon>
        <taxon>Megalocytivirus lates1</taxon>
    </lineage>
</organism>
<name>A0A7D5YSC7_9VIRU</name>